<dbReference type="GO" id="GO:0051604">
    <property type="term" value="P:protein maturation"/>
    <property type="evidence" value="ECO:0007669"/>
    <property type="project" value="TreeGrafter"/>
</dbReference>
<dbReference type="PANTHER" id="PTHR30149">
    <property type="entry name" value="HYDROGENASE PROTEIN ASSEMBLY PROTEIN HYPD"/>
    <property type="match status" value="1"/>
</dbReference>
<evidence type="ECO:0000313" key="5">
    <source>
        <dbReference type="EMBL" id="ANJ66366.1"/>
    </source>
</evidence>
<keyword evidence="2" id="KW-0479">Metal-binding</keyword>
<evidence type="ECO:0000256" key="1">
    <source>
        <dbReference type="ARBA" id="ARBA00007888"/>
    </source>
</evidence>
<dbReference type="AlphaFoldDB" id="A0A191ZER2"/>
<protein>
    <recommendedName>
        <fullName evidence="4">Hydrogenase maturation factor</fullName>
    </recommendedName>
</protein>
<dbReference type="PIRSF" id="PIRSF005622">
    <property type="entry name" value="Hydrgn_mat_hypD"/>
    <property type="match status" value="1"/>
</dbReference>
<dbReference type="RefSeq" id="WP_066098298.1">
    <property type="nucleotide sequence ID" value="NZ_CP016027.1"/>
</dbReference>
<evidence type="ECO:0000256" key="4">
    <source>
        <dbReference type="PIRNR" id="PIRNR005622"/>
    </source>
</evidence>
<sequence length="378" mass="40612">MPQPDHPHDPAYWLARIAELPHPKTSRLRIMNVCGGHERTITHAGLRQILPDYLQLIPGPGCPVCVCPETDIQAAVALSLRPDVILATFGDMVRVPGNAMKGKPRSLQDARVVGGHVAPIAAPADVLALARQYPDKQIVFFAAGFETTAAPLAALLTRADLPGNLTILLSARQTWPAIDHLLQDEDPGFDALIAPGHVATVMGARQWAFIAENYDLPTVVAGFTPALLLQAIHAALAQVIARESRLVNAYPQCVTDEGNARARHLMDRVFDTIDAPWRGIGTFTSSGYALRPALAAHDARERFPEAFSDDSTLRMGMPAGCDCAAVVLGRITPSACRLFGTGCHPDNPVGPCMVSDEGACRIWWQSGAPTTNRQKLAV</sequence>
<dbReference type="STRING" id="1860122.A9404_02300"/>
<name>A0A191ZER2_9GAMM</name>
<evidence type="ECO:0000313" key="6">
    <source>
        <dbReference type="Proteomes" id="UP000078596"/>
    </source>
</evidence>
<organism evidence="5 6">
    <name type="scientific">Halothiobacillus diazotrophicus</name>
    <dbReference type="NCBI Taxonomy" id="1860122"/>
    <lineage>
        <taxon>Bacteria</taxon>
        <taxon>Pseudomonadati</taxon>
        <taxon>Pseudomonadota</taxon>
        <taxon>Gammaproteobacteria</taxon>
        <taxon>Chromatiales</taxon>
        <taxon>Halothiobacillaceae</taxon>
        <taxon>Halothiobacillus</taxon>
    </lineage>
</organism>
<dbReference type="InterPro" id="IPR002780">
    <property type="entry name" value="Hyd_form_HypD"/>
</dbReference>
<keyword evidence="6" id="KW-1185">Reference proteome</keyword>
<dbReference type="GO" id="GO:0005506">
    <property type="term" value="F:iron ion binding"/>
    <property type="evidence" value="ECO:0007669"/>
    <property type="project" value="TreeGrafter"/>
</dbReference>
<dbReference type="GO" id="GO:0051539">
    <property type="term" value="F:4 iron, 4 sulfur cluster binding"/>
    <property type="evidence" value="ECO:0007669"/>
    <property type="project" value="TreeGrafter"/>
</dbReference>
<evidence type="ECO:0000256" key="2">
    <source>
        <dbReference type="ARBA" id="ARBA00022723"/>
    </source>
</evidence>
<dbReference type="Gene3D" id="6.10.20.100">
    <property type="match status" value="1"/>
</dbReference>
<gene>
    <name evidence="5" type="ORF">A9404_02300</name>
</gene>
<dbReference type="GO" id="GO:0070025">
    <property type="term" value="F:carbon monoxide binding"/>
    <property type="evidence" value="ECO:0007669"/>
    <property type="project" value="TreeGrafter"/>
</dbReference>
<dbReference type="Gene3D" id="3.40.50.11750">
    <property type="entry name" value="HypD, alpha/beta domain 1"/>
    <property type="match status" value="2"/>
</dbReference>
<dbReference type="InterPro" id="IPR042244">
    <property type="entry name" value="HypD_2_sf"/>
</dbReference>
<accession>A0A191ZER2</accession>
<dbReference type="Pfam" id="PF01924">
    <property type="entry name" value="HypD"/>
    <property type="match status" value="1"/>
</dbReference>
<dbReference type="Proteomes" id="UP000078596">
    <property type="component" value="Chromosome"/>
</dbReference>
<dbReference type="PANTHER" id="PTHR30149:SF0">
    <property type="entry name" value="HYDROGENASE MATURATION FACTOR HYPD"/>
    <property type="match status" value="1"/>
</dbReference>
<keyword evidence="3" id="KW-0408">Iron</keyword>
<reference evidence="5 6" key="1">
    <citation type="submission" date="2016-06" db="EMBL/GenBank/DDBJ databases">
        <title>Insight into the functional genes involving in sulfur oxidation in Pearl River water.</title>
        <authorList>
            <person name="Luo J."/>
            <person name="Tan X."/>
            <person name="Lin W."/>
        </authorList>
    </citation>
    <scope>NUCLEOTIDE SEQUENCE [LARGE SCALE GENOMIC DNA]</scope>
    <source>
        <strain evidence="5 6">LS2</strain>
    </source>
</reference>
<dbReference type="EMBL" id="CP016027">
    <property type="protein sequence ID" value="ANJ66366.1"/>
    <property type="molecule type" value="Genomic_DNA"/>
</dbReference>
<comment type="similarity">
    <text evidence="1 4">Belongs to the HypD family.</text>
</comment>
<dbReference type="KEGG" id="haz:A9404_02300"/>
<dbReference type="InterPro" id="IPR042243">
    <property type="entry name" value="HypD_1"/>
</dbReference>
<dbReference type="NCBIfam" id="TIGR00075">
    <property type="entry name" value="hypD"/>
    <property type="match status" value="1"/>
</dbReference>
<evidence type="ECO:0000256" key="3">
    <source>
        <dbReference type="ARBA" id="ARBA00023004"/>
    </source>
</evidence>
<proteinExistence type="inferred from homology"/>
<dbReference type="OrthoDB" id="9770424at2"/>